<evidence type="ECO:0000313" key="2">
    <source>
        <dbReference type="Proteomes" id="UP000003571"/>
    </source>
</evidence>
<accession>H7EJB5</accession>
<reference evidence="1 2" key="1">
    <citation type="submission" date="2011-09" db="EMBL/GenBank/DDBJ databases">
        <title>The draft genome of Treponema saccharophilum DSM 2985.</title>
        <authorList>
            <consortium name="US DOE Joint Genome Institute (JGI-PGF)"/>
            <person name="Lucas S."/>
            <person name="Copeland A."/>
            <person name="Lapidus A."/>
            <person name="Glavina del Rio T."/>
            <person name="Dalin E."/>
            <person name="Tice H."/>
            <person name="Bruce D."/>
            <person name="Goodwin L."/>
            <person name="Pitluck S."/>
            <person name="Peters L."/>
            <person name="Kyrpides N."/>
            <person name="Mavromatis K."/>
            <person name="Ivanova N."/>
            <person name="Markowitz V."/>
            <person name="Cheng J.-F."/>
            <person name="Hugenholtz P."/>
            <person name="Woyke T."/>
            <person name="Wu D."/>
            <person name="Gronow S."/>
            <person name="Wellnitz S."/>
            <person name="Brambilla E."/>
            <person name="Klenk H.-P."/>
            <person name="Eisen J.A."/>
        </authorList>
    </citation>
    <scope>NUCLEOTIDE SEQUENCE [LARGE SCALE GENOMIC DNA]</scope>
    <source>
        <strain evidence="1 2">DSM 2985</strain>
    </source>
</reference>
<dbReference type="RefSeq" id="WP_002703396.1">
    <property type="nucleotide sequence ID" value="NZ_AGRW01000041.1"/>
</dbReference>
<dbReference type="STRING" id="907348.TresaDRAFT_1540"/>
<keyword evidence="2" id="KW-1185">Reference proteome</keyword>
<dbReference type="InterPro" id="IPR026403">
    <property type="entry name" value="Lipo_with_rSAM"/>
</dbReference>
<dbReference type="AlphaFoldDB" id="H7EJB5"/>
<dbReference type="PATRIC" id="fig|907348.3.peg.999"/>
<sequence length="129" mass="14065">MEGGIRWTWQKIAGTILGVLGIGTLTSCYGMPENYYSIKGTVTGKIDGITQPIEGIEVRVCDSDGYYGTEHTDSSGKFAFESELEGTYEITLKDVDGTEHGSFTEKKIGNVILQDDKDLGEITLENDAE</sequence>
<evidence type="ECO:0008006" key="3">
    <source>
        <dbReference type="Google" id="ProtNLM"/>
    </source>
</evidence>
<dbReference type="Gene3D" id="2.60.40.1120">
    <property type="entry name" value="Carboxypeptidase-like, regulatory domain"/>
    <property type="match status" value="1"/>
</dbReference>
<evidence type="ECO:0000313" key="1">
    <source>
        <dbReference type="EMBL" id="EIC02276.1"/>
    </source>
</evidence>
<dbReference type="Proteomes" id="UP000003571">
    <property type="component" value="Unassembled WGS sequence"/>
</dbReference>
<dbReference type="PROSITE" id="PS51257">
    <property type="entry name" value="PROKAR_LIPOPROTEIN"/>
    <property type="match status" value="1"/>
</dbReference>
<name>H7EJB5_9SPIR</name>
<comment type="caution">
    <text evidence="1">The sequence shown here is derived from an EMBL/GenBank/DDBJ whole genome shotgun (WGS) entry which is preliminary data.</text>
</comment>
<organism evidence="1 2">
    <name type="scientific">Treponema saccharophilum DSM 2985</name>
    <dbReference type="NCBI Taxonomy" id="907348"/>
    <lineage>
        <taxon>Bacteria</taxon>
        <taxon>Pseudomonadati</taxon>
        <taxon>Spirochaetota</taxon>
        <taxon>Spirochaetia</taxon>
        <taxon>Spirochaetales</taxon>
        <taxon>Treponemataceae</taxon>
        <taxon>Treponema</taxon>
    </lineage>
</organism>
<dbReference type="NCBIfam" id="TIGR04134">
    <property type="entry name" value="lipo_with_rSAM"/>
    <property type="match status" value="1"/>
</dbReference>
<dbReference type="OrthoDB" id="1095310at2"/>
<protein>
    <recommendedName>
        <fullName evidence="3">Lipoprotein</fullName>
    </recommendedName>
</protein>
<dbReference type="EMBL" id="AGRW01000041">
    <property type="protein sequence ID" value="EIC02276.1"/>
    <property type="molecule type" value="Genomic_DNA"/>
</dbReference>
<gene>
    <name evidence="1" type="ORF">TresaDRAFT_1540</name>
</gene>
<proteinExistence type="predicted"/>
<dbReference type="SUPFAM" id="SSF49478">
    <property type="entry name" value="Cna protein B-type domain"/>
    <property type="match status" value="1"/>
</dbReference>